<dbReference type="Proteomes" id="UP000316252">
    <property type="component" value="Unassembled WGS sequence"/>
</dbReference>
<keyword evidence="9" id="KW-0408">Iron</keyword>
<accession>A0A506Y619</accession>
<keyword evidence="5" id="KW-0808">Transferase</keyword>
<evidence type="ECO:0000313" key="15">
    <source>
        <dbReference type="Proteomes" id="UP000316252"/>
    </source>
</evidence>
<keyword evidence="8" id="KW-0784">Thiamine biosynthesis</keyword>
<evidence type="ECO:0000256" key="4">
    <source>
        <dbReference type="ARBA" id="ARBA00011738"/>
    </source>
</evidence>
<comment type="caution">
    <text evidence="14">The sequence shown here is derived from an EMBL/GenBank/DDBJ whole genome shotgun (WGS) entry which is preliminary data.</text>
</comment>
<dbReference type="PANTHER" id="PTHR31528:SF1">
    <property type="entry name" value="4-AMINO-5-HYDROXYMETHYL-2-METHYLPYRIMIDINE PHOSPHATE SYNTHASE THI11-RELATED"/>
    <property type="match status" value="1"/>
</dbReference>
<sequence>MTNTARAMTRVAGVIGLALAASLALTACSTDDAGEGPDKLTLQTSWLPSVQFSGSYIADDAGYYEDEDLDVSILPGGPDVANDAVVAAGNADIGLTNADNVARANAEGADLVIVAAGFQKQPFAILSAPDDPLNKPKDLIGKRIGVPSADTALLDTFLELNDIDKSDVTVVPVGFDVAPLVSGEVDGLVAFYTEQPTAYTAATGEKGVTMLVGDYGLDVYAQVYVVRRETLDDPDARDRITRFLKAEKKGWGDVVDDVQHAVDLTVETYAKDGGLSAEQQLAQATLQLDLLTSPDTEKHGLFWISDDGIKRNIATITALGISGADASMFDTSILESLADTK</sequence>
<dbReference type="Gene3D" id="3.40.190.10">
    <property type="entry name" value="Periplasmic binding protein-like II"/>
    <property type="match status" value="2"/>
</dbReference>
<dbReference type="EMBL" id="VHQG01000001">
    <property type="protein sequence ID" value="TPW77462.1"/>
    <property type="molecule type" value="Genomic_DNA"/>
</dbReference>
<evidence type="ECO:0000256" key="3">
    <source>
        <dbReference type="ARBA" id="ARBA00009406"/>
    </source>
</evidence>
<dbReference type="AlphaFoldDB" id="A0A506Y619"/>
<dbReference type="OrthoDB" id="174578at2"/>
<evidence type="ECO:0000256" key="9">
    <source>
        <dbReference type="ARBA" id="ARBA00023004"/>
    </source>
</evidence>
<dbReference type="PANTHER" id="PTHR31528">
    <property type="entry name" value="4-AMINO-5-HYDROXYMETHYL-2-METHYLPYRIMIDINE PHOSPHATE SYNTHASE THI11-RELATED"/>
    <property type="match status" value="1"/>
</dbReference>
<dbReference type="GO" id="GO:0046872">
    <property type="term" value="F:metal ion binding"/>
    <property type="evidence" value="ECO:0007669"/>
    <property type="project" value="UniProtKB-KW"/>
</dbReference>
<comment type="function">
    <text evidence="1">Responsible for the formation of the pyrimidine heterocycle in the thiamine biosynthesis pathway. Catalyzes the formation of hydroxymethylpyrimidine phosphate (HMP-P) from histidine and pyridoxal phosphate (PLP). The protein uses PLP and the active site histidine to form HMP-P, generating an inactive enzyme. The enzyme can only undergo a single turnover, which suggests it is a suicide enzyme.</text>
</comment>
<keyword evidence="6" id="KW-0479">Metal-binding</keyword>
<evidence type="ECO:0000313" key="14">
    <source>
        <dbReference type="EMBL" id="TPW77462.1"/>
    </source>
</evidence>
<comment type="pathway">
    <text evidence="2">Cofactor biosynthesis; thiamine diphosphate biosynthesis.</text>
</comment>
<keyword evidence="7" id="KW-0663">Pyridoxal phosphate</keyword>
<dbReference type="InterPro" id="IPR015168">
    <property type="entry name" value="SsuA/THI5"/>
</dbReference>
<dbReference type="SUPFAM" id="SSF53850">
    <property type="entry name" value="Periplasmic binding protein-like II"/>
    <property type="match status" value="1"/>
</dbReference>
<evidence type="ECO:0000256" key="12">
    <source>
        <dbReference type="SAM" id="SignalP"/>
    </source>
</evidence>
<comment type="similarity">
    <text evidence="3">Belongs to the NMT1/THI5 family.</text>
</comment>
<reference evidence="14 15" key="1">
    <citation type="submission" date="2019-06" db="EMBL/GenBank/DDBJ databases">
        <authorList>
            <person name="Li F."/>
        </authorList>
    </citation>
    <scope>NUCLEOTIDE SEQUENCE [LARGE SCALE GENOMIC DNA]</scope>
    <source>
        <strain evidence="14 15">10F1D-1</strain>
    </source>
</reference>
<evidence type="ECO:0000256" key="8">
    <source>
        <dbReference type="ARBA" id="ARBA00022977"/>
    </source>
</evidence>
<dbReference type="RefSeq" id="WP_141161990.1">
    <property type="nucleotide sequence ID" value="NZ_VHQG01000001.1"/>
</dbReference>
<evidence type="ECO:0000259" key="13">
    <source>
        <dbReference type="Pfam" id="PF09084"/>
    </source>
</evidence>
<feature type="signal peptide" evidence="12">
    <location>
        <begin position="1"/>
        <end position="26"/>
    </location>
</feature>
<gene>
    <name evidence="14" type="ORF">FJ657_01910</name>
</gene>
<dbReference type="GO" id="GO:0016740">
    <property type="term" value="F:transferase activity"/>
    <property type="evidence" value="ECO:0007669"/>
    <property type="project" value="UniProtKB-KW"/>
</dbReference>
<evidence type="ECO:0000256" key="10">
    <source>
        <dbReference type="ARBA" id="ARBA00033171"/>
    </source>
</evidence>
<evidence type="ECO:0000256" key="6">
    <source>
        <dbReference type="ARBA" id="ARBA00022723"/>
    </source>
</evidence>
<feature type="chain" id="PRO_5039675389" description="Thiamine pyrimidine synthase" evidence="12">
    <location>
        <begin position="27"/>
        <end position="341"/>
    </location>
</feature>
<comment type="subunit">
    <text evidence="4">Homodimer.</text>
</comment>
<evidence type="ECO:0000256" key="5">
    <source>
        <dbReference type="ARBA" id="ARBA00022679"/>
    </source>
</evidence>
<name>A0A506Y619_9MICO</name>
<dbReference type="GO" id="GO:0009228">
    <property type="term" value="P:thiamine biosynthetic process"/>
    <property type="evidence" value="ECO:0007669"/>
    <property type="project" value="UniProtKB-KW"/>
</dbReference>
<organism evidence="14 15">
    <name type="scientific">Schumannella soli</name>
    <dbReference type="NCBI Taxonomy" id="2590779"/>
    <lineage>
        <taxon>Bacteria</taxon>
        <taxon>Bacillati</taxon>
        <taxon>Actinomycetota</taxon>
        <taxon>Actinomycetes</taxon>
        <taxon>Micrococcales</taxon>
        <taxon>Microbacteriaceae</taxon>
        <taxon>Schumannella</taxon>
    </lineage>
</organism>
<evidence type="ECO:0000256" key="7">
    <source>
        <dbReference type="ARBA" id="ARBA00022898"/>
    </source>
</evidence>
<dbReference type="PROSITE" id="PS51257">
    <property type="entry name" value="PROKAR_LIPOPROTEIN"/>
    <property type="match status" value="1"/>
</dbReference>
<keyword evidence="12" id="KW-0732">Signal</keyword>
<keyword evidence="15" id="KW-1185">Reference proteome</keyword>
<dbReference type="InterPro" id="IPR027939">
    <property type="entry name" value="NMT1/THI5"/>
</dbReference>
<evidence type="ECO:0000256" key="1">
    <source>
        <dbReference type="ARBA" id="ARBA00003469"/>
    </source>
</evidence>
<proteinExistence type="inferred from homology"/>
<feature type="domain" description="SsuA/THI5-like" evidence="13">
    <location>
        <begin position="51"/>
        <end position="257"/>
    </location>
</feature>
<evidence type="ECO:0000256" key="2">
    <source>
        <dbReference type="ARBA" id="ARBA00004948"/>
    </source>
</evidence>
<evidence type="ECO:0000256" key="11">
    <source>
        <dbReference type="ARBA" id="ARBA00048179"/>
    </source>
</evidence>
<comment type="catalytic activity">
    <reaction evidence="11">
        <text>N(6)-(pyridoxal phosphate)-L-lysyl-[4-amino-5-hydroxymethyl-2-methylpyrimidine phosphate synthase] + L-histidyl-[4-amino-5-hydroxymethyl-2-methylpyrimidine phosphate synthase] + 2 Fe(3+) + 4 H2O = L-lysyl-[4-amino-5-hydroxymethyl-2-methylpyrimidine phosphate synthase] + (2S)-2-amino-5-hydroxy-4-oxopentanoyl-[4-amino-5-hydroxymethyl-2-methylpyrimidine phosphate synthase] + 4-amino-2-methyl-5-(phosphooxymethyl)pyrimidine + 3-oxopropanoate + 2 Fe(2+) + 2 H(+)</text>
        <dbReference type="Rhea" id="RHEA:65756"/>
        <dbReference type="Rhea" id="RHEA-COMP:16892"/>
        <dbReference type="Rhea" id="RHEA-COMP:16893"/>
        <dbReference type="Rhea" id="RHEA-COMP:16894"/>
        <dbReference type="Rhea" id="RHEA-COMP:16895"/>
        <dbReference type="ChEBI" id="CHEBI:15377"/>
        <dbReference type="ChEBI" id="CHEBI:15378"/>
        <dbReference type="ChEBI" id="CHEBI:29033"/>
        <dbReference type="ChEBI" id="CHEBI:29034"/>
        <dbReference type="ChEBI" id="CHEBI:29969"/>
        <dbReference type="ChEBI" id="CHEBI:29979"/>
        <dbReference type="ChEBI" id="CHEBI:33190"/>
        <dbReference type="ChEBI" id="CHEBI:58354"/>
        <dbReference type="ChEBI" id="CHEBI:143915"/>
        <dbReference type="ChEBI" id="CHEBI:157692"/>
    </reaction>
    <physiologicalReaction direction="left-to-right" evidence="11">
        <dbReference type="Rhea" id="RHEA:65757"/>
    </physiologicalReaction>
</comment>
<protein>
    <recommendedName>
        <fullName evidence="10">Thiamine pyrimidine synthase</fullName>
    </recommendedName>
</protein>
<dbReference type="Pfam" id="PF09084">
    <property type="entry name" value="NMT1"/>
    <property type="match status" value="1"/>
</dbReference>